<dbReference type="InterPro" id="IPR000757">
    <property type="entry name" value="Beta-glucanase-like"/>
</dbReference>
<evidence type="ECO:0000313" key="3">
    <source>
        <dbReference type="EMBL" id="KAK5091657.1"/>
    </source>
</evidence>
<organism evidence="3 4">
    <name type="scientific">Lithohypha guttulata</name>
    <dbReference type="NCBI Taxonomy" id="1690604"/>
    <lineage>
        <taxon>Eukaryota</taxon>
        <taxon>Fungi</taxon>
        <taxon>Dikarya</taxon>
        <taxon>Ascomycota</taxon>
        <taxon>Pezizomycotina</taxon>
        <taxon>Eurotiomycetes</taxon>
        <taxon>Chaetothyriomycetidae</taxon>
        <taxon>Chaetothyriales</taxon>
        <taxon>Trichomeriaceae</taxon>
        <taxon>Lithohypha</taxon>
    </lineage>
</organism>
<gene>
    <name evidence="3" type="ORF">LTR05_001842</name>
</gene>
<reference evidence="3 4" key="1">
    <citation type="submission" date="2023-08" db="EMBL/GenBank/DDBJ databases">
        <title>Black Yeasts Isolated from many extreme environments.</title>
        <authorList>
            <person name="Coleine C."/>
            <person name="Stajich J.E."/>
            <person name="Selbmann L."/>
        </authorList>
    </citation>
    <scope>NUCLEOTIDE SEQUENCE [LARGE SCALE GENOMIC DNA]</scope>
    <source>
        <strain evidence="3 4">CCFEE 5910</strain>
    </source>
</reference>
<proteinExistence type="predicted"/>
<dbReference type="AlphaFoldDB" id="A0AAN7T832"/>
<dbReference type="GO" id="GO:0005975">
    <property type="term" value="P:carbohydrate metabolic process"/>
    <property type="evidence" value="ECO:0007669"/>
    <property type="project" value="InterPro"/>
</dbReference>
<feature type="region of interest" description="Disordered" evidence="1">
    <location>
        <begin position="21"/>
        <end position="62"/>
    </location>
</feature>
<accession>A0AAN7T832</accession>
<dbReference type="Gene3D" id="2.60.120.200">
    <property type="match status" value="1"/>
</dbReference>
<evidence type="ECO:0000259" key="2">
    <source>
        <dbReference type="PROSITE" id="PS51762"/>
    </source>
</evidence>
<dbReference type="EMBL" id="JAVRRJ010000001">
    <property type="protein sequence ID" value="KAK5091657.1"/>
    <property type="molecule type" value="Genomic_DNA"/>
</dbReference>
<dbReference type="PANTHER" id="PTHR10963">
    <property type="entry name" value="GLYCOSYL HYDROLASE-RELATED"/>
    <property type="match status" value="1"/>
</dbReference>
<comment type="caution">
    <text evidence="3">The sequence shown here is derived from an EMBL/GenBank/DDBJ whole genome shotgun (WGS) entry which is preliminary data.</text>
</comment>
<dbReference type="PANTHER" id="PTHR10963:SF53">
    <property type="entry name" value="GH16 DOMAIN-CONTAINING PROTEIN"/>
    <property type="match status" value="1"/>
</dbReference>
<keyword evidence="4" id="KW-1185">Reference proteome</keyword>
<dbReference type="Proteomes" id="UP001309876">
    <property type="component" value="Unassembled WGS sequence"/>
</dbReference>
<dbReference type="PROSITE" id="PS51762">
    <property type="entry name" value="GH16_2"/>
    <property type="match status" value="1"/>
</dbReference>
<dbReference type="GO" id="GO:0004553">
    <property type="term" value="F:hydrolase activity, hydrolyzing O-glycosyl compounds"/>
    <property type="evidence" value="ECO:0007669"/>
    <property type="project" value="InterPro"/>
</dbReference>
<protein>
    <recommendedName>
        <fullName evidence="2">GH16 domain-containing protein</fullName>
    </recommendedName>
</protein>
<feature type="compositionally biased region" description="Low complexity" evidence="1">
    <location>
        <begin position="30"/>
        <end position="51"/>
    </location>
</feature>
<sequence length="330" mass="37726">MSWKDQLKRFKGEWDKFNAEHNILPGNHSQQPQAQQQYYPQQQQQQQQPQYNRASAAPQYNQQPQQPINTIYWQANFDPNIPIEAEWEPKQGNNNGWGNNELEFYTGNPENCFYTNDRKLIVRAIANNNAPDPSQQYTSARLVSRQRLARDRGVLSAVLTSPCASGIWPAFWLLPFEPFAWPGDGEVDIMETWNGERKNHSCLHWGTYTGEDWNKHITQQTQLDHMPTTPIRYDFAWDQPGGQAGQGRMIWYIDGRPVMKATVPGGTRPLRDFTILLNVAMGGTVAAGQIPRDGGYDLVVHWLAMMDELENGGWGRFESDWGYAPEGKVG</sequence>
<evidence type="ECO:0000313" key="4">
    <source>
        <dbReference type="Proteomes" id="UP001309876"/>
    </source>
</evidence>
<evidence type="ECO:0000256" key="1">
    <source>
        <dbReference type="SAM" id="MobiDB-lite"/>
    </source>
</evidence>
<dbReference type="CDD" id="cd08023">
    <property type="entry name" value="GH16_laminarinase_like"/>
    <property type="match status" value="1"/>
</dbReference>
<feature type="domain" description="GH16" evidence="2">
    <location>
        <begin position="71"/>
        <end position="330"/>
    </location>
</feature>
<dbReference type="InterPro" id="IPR013320">
    <property type="entry name" value="ConA-like_dom_sf"/>
</dbReference>
<dbReference type="Pfam" id="PF26113">
    <property type="entry name" value="GH16_XgeA"/>
    <property type="match status" value="1"/>
</dbReference>
<dbReference type="SUPFAM" id="SSF49899">
    <property type="entry name" value="Concanavalin A-like lectins/glucanases"/>
    <property type="match status" value="1"/>
</dbReference>
<dbReference type="InterPro" id="IPR050546">
    <property type="entry name" value="Glycosyl_Hydrlase_16"/>
</dbReference>
<name>A0AAN7T832_9EURO</name>